<dbReference type="EC" id="2.3.1.-" evidence="2"/>
<dbReference type="SUPFAM" id="SSF55729">
    <property type="entry name" value="Acyl-CoA N-acyltransferases (Nat)"/>
    <property type="match status" value="1"/>
</dbReference>
<dbReference type="PANTHER" id="PTHR43072:SF60">
    <property type="entry name" value="L-2,4-DIAMINOBUTYRIC ACID ACETYLTRANSFERASE"/>
    <property type="match status" value="1"/>
</dbReference>
<gene>
    <name evidence="2" type="ORF">PTI45_04106</name>
</gene>
<keyword evidence="2" id="KW-0808">Transferase</keyword>
<dbReference type="PANTHER" id="PTHR43072">
    <property type="entry name" value="N-ACETYLTRANSFERASE"/>
    <property type="match status" value="1"/>
</dbReference>
<sequence length="142" mass="15822">MNVRSFKLSDLSLVTELLQVALSEECYENTMGPFATQLSWDSELIVVAEQGEEIVGLLIGTIDRNFGCYYRIAVHPDVRRRGVGTALVKAMEQRFEQRNVSGIMVAGDEHNKAVLPLYEAMGYGENKVLKTFDKLSIVAVHA</sequence>
<organism evidence="2 3">
    <name type="scientific">Paenibacillus nuruki</name>
    <dbReference type="NCBI Taxonomy" id="1886670"/>
    <lineage>
        <taxon>Bacteria</taxon>
        <taxon>Bacillati</taxon>
        <taxon>Bacillota</taxon>
        <taxon>Bacilli</taxon>
        <taxon>Bacillales</taxon>
        <taxon>Paenibacillaceae</taxon>
        <taxon>Paenibacillus</taxon>
    </lineage>
</organism>
<protein>
    <submittedName>
        <fullName evidence="2">Acetyltransferase</fullName>
        <ecNumber evidence="2">2.3.1.-</ecNumber>
    </submittedName>
</protein>
<keyword evidence="3" id="KW-1185">Reference proteome</keyword>
<comment type="caution">
    <text evidence="2">The sequence shown here is derived from an EMBL/GenBank/DDBJ whole genome shotgun (WGS) entry which is preliminary data.</text>
</comment>
<accession>A0A1E3KXQ3</accession>
<evidence type="ECO:0000259" key="1">
    <source>
        <dbReference type="PROSITE" id="PS51186"/>
    </source>
</evidence>
<evidence type="ECO:0000313" key="3">
    <source>
        <dbReference type="Proteomes" id="UP000094578"/>
    </source>
</evidence>
<dbReference type="RefSeq" id="WP_069329433.1">
    <property type="nucleotide sequence ID" value="NZ_MDER01000086.1"/>
</dbReference>
<dbReference type="PROSITE" id="PS51186">
    <property type="entry name" value="GNAT"/>
    <property type="match status" value="1"/>
</dbReference>
<dbReference type="Gene3D" id="3.40.630.30">
    <property type="match status" value="1"/>
</dbReference>
<dbReference type="GO" id="GO:0016747">
    <property type="term" value="F:acyltransferase activity, transferring groups other than amino-acyl groups"/>
    <property type="evidence" value="ECO:0007669"/>
    <property type="project" value="InterPro"/>
</dbReference>
<dbReference type="Proteomes" id="UP000094578">
    <property type="component" value="Unassembled WGS sequence"/>
</dbReference>
<dbReference type="InterPro" id="IPR000182">
    <property type="entry name" value="GNAT_dom"/>
</dbReference>
<dbReference type="CDD" id="cd04301">
    <property type="entry name" value="NAT_SF"/>
    <property type="match status" value="1"/>
</dbReference>
<dbReference type="Pfam" id="PF00583">
    <property type="entry name" value="Acetyltransf_1"/>
    <property type="match status" value="1"/>
</dbReference>
<feature type="domain" description="N-acetyltransferase" evidence="1">
    <location>
        <begin position="1"/>
        <end position="142"/>
    </location>
</feature>
<dbReference type="AlphaFoldDB" id="A0A1E3KXQ3"/>
<evidence type="ECO:0000313" key="2">
    <source>
        <dbReference type="EMBL" id="ODP26266.1"/>
    </source>
</evidence>
<dbReference type="EMBL" id="MDER01000086">
    <property type="protein sequence ID" value="ODP26266.1"/>
    <property type="molecule type" value="Genomic_DNA"/>
</dbReference>
<dbReference type="STRING" id="1886670.PTI45_04106"/>
<proteinExistence type="predicted"/>
<keyword evidence="2" id="KW-0012">Acyltransferase</keyword>
<dbReference type="InterPro" id="IPR016181">
    <property type="entry name" value="Acyl_CoA_acyltransferase"/>
</dbReference>
<dbReference type="PATRIC" id="fig|1886670.3.peg.4136"/>
<reference evidence="2 3" key="1">
    <citation type="submission" date="2016-08" db="EMBL/GenBank/DDBJ databases">
        <title>Genome sequencing of Paenibacillus sp. TI45-13ar, isolated from Korean traditional nuruk.</title>
        <authorList>
            <person name="Kim S.-J."/>
        </authorList>
    </citation>
    <scope>NUCLEOTIDE SEQUENCE [LARGE SCALE GENOMIC DNA]</scope>
    <source>
        <strain evidence="2 3">TI45-13ar</strain>
    </source>
</reference>
<name>A0A1E3KXQ3_9BACL</name>